<feature type="transmembrane region" description="Helical" evidence="6">
    <location>
        <begin position="54"/>
        <end position="74"/>
    </location>
</feature>
<proteinExistence type="predicted"/>
<feature type="transmembrane region" description="Helical" evidence="6">
    <location>
        <begin position="20"/>
        <end position="42"/>
    </location>
</feature>
<feature type="transmembrane region" description="Helical" evidence="6">
    <location>
        <begin position="222"/>
        <end position="245"/>
    </location>
</feature>
<evidence type="ECO:0000256" key="5">
    <source>
        <dbReference type="ARBA" id="ARBA00023136"/>
    </source>
</evidence>
<comment type="caution">
    <text evidence="7">The sequence shown here is derived from an EMBL/GenBank/DDBJ whole genome shotgun (WGS) entry which is preliminary data.</text>
</comment>
<name>A0ABP8U5P9_9ACTN</name>
<dbReference type="InterPro" id="IPR022324">
    <property type="entry name" value="Bacilysin_exporter_BacE_put"/>
</dbReference>
<dbReference type="Gene3D" id="1.20.1250.20">
    <property type="entry name" value="MFS general substrate transporter like domains"/>
    <property type="match status" value="1"/>
</dbReference>
<comment type="subcellular location">
    <subcellularLocation>
        <location evidence="1">Cell membrane</location>
        <topology evidence="1">Multi-pass membrane protein</topology>
    </subcellularLocation>
</comment>
<feature type="transmembrane region" description="Helical" evidence="6">
    <location>
        <begin position="257"/>
        <end position="278"/>
    </location>
</feature>
<sequence length="419" mass="42807">MRLGAAGALAVLREPEFRRFFIGQSASLLGDGMVGVALAFAVLDLTGSPADLGYVLAARTISLIAGLLVGGVIADRLPRRRIMVVADLTRFLGQGTMAALLIGGHATIWELAVLQAVHGAASSLFNPASTGLVPAIVTGGHLQQANALRGLAISIGKIAGPVLAGLLLALAGPGWAIAADAATFALSAIMLTRLRLPRHRPPPAQSVIRDLRDGWTEFSSRPWLLTLVAAASLSNLLFAAFYVLGPAITARSSGGPAGWAAVQAVLGAGSLIGGIAALHIHPRRPLRTGVLALALCALPPVGLAAHLPVIAVAGLALLCGLGMTLFNTFMETALQHHVPEGALSRVSAYDWFGSFACQPIGQASAGPLAAGIGTHPALWLTGILQFLVALCALTVPAIRRLPAGVGVREAATATAPQES</sequence>
<evidence type="ECO:0000256" key="4">
    <source>
        <dbReference type="ARBA" id="ARBA00022989"/>
    </source>
</evidence>
<organism evidence="7 8">
    <name type="scientific">Actinoallomurus vinaceus</name>
    <dbReference type="NCBI Taxonomy" id="1080074"/>
    <lineage>
        <taxon>Bacteria</taxon>
        <taxon>Bacillati</taxon>
        <taxon>Actinomycetota</taxon>
        <taxon>Actinomycetes</taxon>
        <taxon>Streptosporangiales</taxon>
        <taxon>Thermomonosporaceae</taxon>
        <taxon>Actinoallomurus</taxon>
    </lineage>
</organism>
<dbReference type="Pfam" id="PF07690">
    <property type="entry name" value="MFS_1"/>
    <property type="match status" value="1"/>
</dbReference>
<accession>A0ABP8U5P9</accession>
<dbReference type="PRINTS" id="PR01988">
    <property type="entry name" value="EXPORTERBACE"/>
</dbReference>
<keyword evidence="3 6" id="KW-0812">Transmembrane</keyword>
<feature type="transmembrane region" description="Helical" evidence="6">
    <location>
        <begin position="177"/>
        <end position="196"/>
    </location>
</feature>
<dbReference type="InterPro" id="IPR011701">
    <property type="entry name" value="MFS"/>
</dbReference>
<evidence type="ECO:0000313" key="8">
    <source>
        <dbReference type="Proteomes" id="UP001501442"/>
    </source>
</evidence>
<keyword evidence="5 6" id="KW-0472">Membrane</keyword>
<keyword evidence="2" id="KW-1003">Cell membrane</keyword>
<dbReference type="InterPro" id="IPR036259">
    <property type="entry name" value="MFS_trans_sf"/>
</dbReference>
<dbReference type="PANTHER" id="PTHR23513">
    <property type="entry name" value="INTEGRAL MEMBRANE EFFLUX PROTEIN-RELATED"/>
    <property type="match status" value="1"/>
</dbReference>
<evidence type="ECO:0000256" key="1">
    <source>
        <dbReference type="ARBA" id="ARBA00004651"/>
    </source>
</evidence>
<feature type="transmembrane region" description="Helical" evidence="6">
    <location>
        <begin position="377"/>
        <end position="398"/>
    </location>
</feature>
<dbReference type="SUPFAM" id="SSF103473">
    <property type="entry name" value="MFS general substrate transporter"/>
    <property type="match status" value="1"/>
</dbReference>
<dbReference type="PANTHER" id="PTHR23513:SF11">
    <property type="entry name" value="STAPHYLOFERRIN A TRANSPORTER"/>
    <property type="match status" value="1"/>
</dbReference>
<evidence type="ECO:0000256" key="3">
    <source>
        <dbReference type="ARBA" id="ARBA00022692"/>
    </source>
</evidence>
<evidence type="ECO:0000256" key="2">
    <source>
        <dbReference type="ARBA" id="ARBA00022475"/>
    </source>
</evidence>
<reference evidence="8" key="1">
    <citation type="journal article" date="2019" name="Int. J. Syst. Evol. Microbiol.">
        <title>The Global Catalogue of Microorganisms (GCM) 10K type strain sequencing project: providing services to taxonomists for standard genome sequencing and annotation.</title>
        <authorList>
            <consortium name="The Broad Institute Genomics Platform"/>
            <consortium name="The Broad Institute Genome Sequencing Center for Infectious Disease"/>
            <person name="Wu L."/>
            <person name="Ma J."/>
        </authorList>
    </citation>
    <scope>NUCLEOTIDE SEQUENCE [LARGE SCALE GENOMIC DNA]</scope>
    <source>
        <strain evidence="8">JCM 17939</strain>
    </source>
</reference>
<dbReference type="Proteomes" id="UP001501442">
    <property type="component" value="Unassembled WGS sequence"/>
</dbReference>
<evidence type="ECO:0000313" key="7">
    <source>
        <dbReference type="EMBL" id="GAA4621769.1"/>
    </source>
</evidence>
<evidence type="ECO:0000256" key="6">
    <source>
        <dbReference type="SAM" id="Phobius"/>
    </source>
</evidence>
<gene>
    <name evidence="7" type="ORF">GCM10023196_011360</name>
</gene>
<feature type="transmembrane region" description="Helical" evidence="6">
    <location>
        <begin position="290"/>
        <end position="323"/>
    </location>
</feature>
<protein>
    <submittedName>
        <fullName evidence="7">MFS transporter</fullName>
    </submittedName>
</protein>
<dbReference type="EMBL" id="BAABHK010000001">
    <property type="protein sequence ID" value="GAA4621769.1"/>
    <property type="molecule type" value="Genomic_DNA"/>
</dbReference>
<dbReference type="RefSeq" id="WP_345429532.1">
    <property type="nucleotide sequence ID" value="NZ_BAABHK010000001.1"/>
</dbReference>
<keyword evidence="8" id="KW-1185">Reference proteome</keyword>
<dbReference type="CDD" id="cd06173">
    <property type="entry name" value="MFS_MefA_like"/>
    <property type="match status" value="1"/>
</dbReference>
<keyword evidence="4 6" id="KW-1133">Transmembrane helix</keyword>